<protein>
    <submittedName>
        <fullName evidence="1">Uncharacterized protein</fullName>
    </submittedName>
</protein>
<dbReference type="AlphaFoldDB" id="A0A4Z0GA21"/>
<dbReference type="Proteomes" id="UP000297948">
    <property type="component" value="Unassembled WGS sequence"/>
</dbReference>
<gene>
    <name evidence="1" type="ORF">E4099_26805</name>
</gene>
<dbReference type="EMBL" id="SRID01000367">
    <property type="protein sequence ID" value="TGA93170.1"/>
    <property type="molecule type" value="Genomic_DNA"/>
</dbReference>
<evidence type="ECO:0000313" key="1">
    <source>
        <dbReference type="EMBL" id="TGA93170.1"/>
    </source>
</evidence>
<organism evidence="1 2">
    <name type="scientific">Streptomyces palmae</name>
    <dbReference type="NCBI Taxonomy" id="1701085"/>
    <lineage>
        <taxon>Bacteria</taxon>
        <taxon>Bacillati</taxon>
        <taxon>Actinomycetota</taxon>
        <taxon>Actinomycetes</taxon>
        <taxon>Kitasatosporales</taxon>
        <taxon>Streptomycetaceae</taxon>
        <taxon>Streptomyces</taxon>
    </lineage>
</organism>
<accession>A0A4Z0GA21</accession>
<proteinExistence type="predicted"/>
<sequence length="164" mass="17666">MRPARFEQFLKSLLEQAGVAKEVQTAREVGDDRHPYGLAVTYSTGARVLLQIVATSAEGDKFDQTEQIIEGDAPAPVEAPEPFDGGQVRLELVDQHIAALVLNSGNREVASAEAFSTREAPGAVHYGVKIIYHDTSRVYVYVVKALPAGRDWSGGADFDVPAAV</sequence>
<evidence type="ECO:0000313" key="2">
    <source>
        <dbReference type="Proteomes" id="UP000297948"/>
    </source>
</evidence>
<name>A0A4Z0GA21_9ACTN</name>
<dbReference type="OrthoDB" id="4350490at2"/>
<keyword evidence="2" id="KW-1185">Reference proteome</keyword>
<dbReference type="RefSeq" id="WP_135341704.1">
    <property type="nucleotide sequence ID" value="NZ_JBHLTX010000053.1"/>
</dbReference>
<comment type="caution">
    <text evidence="1">The sequence shown here is derived from an EMBL/GenBank/DDBJ whole genome shotgun (WGS) entry which is preliminary data.</text>
</comment>
<reference evidence="1 2" key="1">
    <citation type="submission" date="2019-03" db="EMBL/GenBank/DDBJ databases">
        <authorList>
            <person name="Gonzalez-Pimentel J.L."/>
        </authorList>
    </citation>
    <scope>NUCLEOTIDE SEQUENCE [LARGE SCALE GENOMIC DNA]</scope>
    <source>
        <strain evidence="1 2">JCM 31289</strain>
    </source>
</reference>